<feature type="transmembrane region" description="Helical" evidence="3">
    <location>
        <begin position="33"/>
        <end position="51"/>
    </location>
</feature>
<gene>
    <name evidence="4" type="ORF">FSW04_03280</name>
</gene>
<keyword evidence="3" id="KW-0812">Transmembrane</keyword>
<comment type="subcellular location">
    <subcellularLocation>
        <location evidence="1">Endomembrane system</location>
        <topology evidence="1">Multi-pass membrane protein</topology>
    </subcellularLocation>
</comment>
<organism evidence="4 5">
    <name type="scientific">Baekduia soli</name>
    <dbReference type="NCBI Taxonomy" id="496014"/>
    <lineage>
        <taxon>Bacteria</taxon>
        <taxon>Bacillati</taxon>
        <taxon>Actinomycetota</taxon>
        <taxon>Thermoleophilia</taxon>
        <taxon>Solirubrobacterales</taxon>
        <taxon>Baekduiaceae</taxon>
        <taxon>Baekduia</taxon>
    </lineage>
</organism>
<sequence length="306" mass="31508">MALVVLAIIAATAVGVAAERRHGAAAVALAHRLITIMVWGLLPFIAFFVIARLHLGGGVGIGLVLGYAGHAILGTLAYLIGTRVLHLSRPSTGTLVLNTVLVNTGFLGIPLTATLLGHDALAPAVAWDTLVSLVMTFTVGFAVGAAFGTKAGERPRDRVRAFLTRNPVLWALVAALVAPDALAPDALVEIAKNSTYALLPIGFFVLGVHLTVEREGGALAFPPPLTRPVLVVMVLRHAAAPALLVGLSALTVDVPDAYIVEAGMASAINSLIVSHLYGLDVRLAASAVAWTSAFAVTAAVVLSLVL</sequence>
<dbReference type="Proteomes" id="UP000321805">
    <property type="component" value="Chromosome"/>
</dbReference>
<keyword evidence="5" id="KW-1185">Reference proteome</keyword>
<name>A0A5B8U132_9ACTN</name>
<dbReference type="InterPro" id="IPR038770">
    <property type="entry name" value="Na+/solute_symporter_sf"/>
</dbReference>
<feature type="transmembrane region" description="Helical" evidence="3">
    <location>
        <begin position="168"/>
        <end position="188"/>
    </location>
</feature>
<dbReference type="PANTHER" id="PTHR36838:SF3">
    <property type="entry name" value="TRANSPORTER AUXIN EFFLUX CARRIER EC FAMILY"/>
    <property type="match status" value="1"/>
</dbReference>
<reference evidence="4 5" key="1">
    <citation type="journal article" date="2018" name="J. Microbiol.">
        <title>Baekduia soli gen. nov., sp. nov., a novel bacterium isolated from the soil of Baekdu Mountain and proposal of a novel family name, Baekduiaceae fam. nov.</title>
        <authorList>
            <person name="An D.S."/>
            <person name="Siddiqi M.Z."/>
            <person name="Kim K.H."/>
            <person name="Yu H.S."/>
            <person name="Im W.T."/>
        </authorList>
    </citation>
    <scope>NUCLEOTIDE SEQUENCE [LARGE SCALE GENOMIC DNA]</scope>
    <source>
        <strain evidence="4 5">BR7-21</strain>
    </source>
</reference>
<evidence type="ECO:0000313" key="5">
    <source>
        <dbReference type="Proteomes" id="UP000321805"/>
    </source>
</evidence>
<accession>A0A5B8U132</accession>
<feature type="transmembrane region" description="Helical" evidence="3">
    <location>
        <begin position="283"/>
        <end position="305"/>
    </location>
</feature>
<feature type="transmembrane region" description="Helical" evidence="3">
    <location>
        <begin position="130"/>
        <end position="148"/>
    </location>
</feature>
<keyword evidence="2" id="KW-0813">Transport</keyword>
<feature type="transmembrane region" description="Helical" evidence="3">
    <location>
        <begin position="100"/>
        <end position="118"/>
    </location>
</feature>
<dbReference type="EMBL" id="CP042430">
    <property type="protein sequence ID" value="QEC46701.1"/>
    <property type="molecule type" value="Genomic_DNA"/>
</dbReference>
<feature type="transmembrane region" description="Helical" evidence="3">
    <location>
        <begin position="232"/>
        <end position="250"/>
    </location>
</feature>
<evidence type="ECO:0000256" key="1">
    <source>
        <dbReference type="ARBA" id="ARBA00004127"/>
    </source>
</evidence>
<dbReference type="RefSeq" id="WP_146916216.1">
    <property type="nucleotide sequence ID" value="NZ_CP042430.1"/>
</dbReference>
<feature type="transmembrane region" description="Helical" evidence="3">
    <location>
        <begin position="58"/>
        <end position="80"/>
    </location>
</feature>
<dbReference type="Gene3D" id="1.20.1530.20">
    <property type="match status" value="1"/>
</dbReference>
<proteinExistence type="predicted"/>
<dbReference type="OrthoDB" id="5242630at2"/>
<keyword evidence="3" id="KW-1133">Transmembrane helix</keyword>
<evidence type="ECO:0000256" key="3">
    <source>
        <dbReference type="SAM" id="Phobius"/>
    </source>
</evidence>
<dbReference type="AlphaFoldDB" id="A0A5B8U132"/>
<evidence type="ECO:0000313" key="4">
    <source>
        <dbReference type="EMBL" id="QEC46701.1"/>
    </source>
</evidence>
<feature type="transmembrane region" description="Helical" evidence="3">
    <location>
        <begin position="257"/>
        <end position="277"/>
    </location>
</feature>
<dbReference type="PANTHER" id="PTHR36838">
    <property type="entry name" value="AUXIN EFFLUX CARRIER FAMILY PROTEIN"/>
    <property type="match status" value="1"/>
</dbReference>
<dbReference type="GO" id="GO:0012505">
    <property type="term" value="C:endomembrane system"/>
    <property type="evidence" value="ECO:0007669"/>
    <property type="project" value="UniProtKB-SubCell"/>
</dbReference>
<evidence type="ECO:0000256" key="2">
    <source>
        <dbReference type="ARBA" id="ARBA00022448"/>
    </source>
</evidence>
<protein>
    <submittedName>
        <fullName evidence="4">Transporter</fullName>
    </submittedName>
</protein>
<dbReference type="KEGG" id="bsol:FSW04_03280"/>
<keyword evidence="3" id="KW-0472">Membrane</keyword>